<proteinExistence type="predicted"/>
<evidence type="ECO:0000256" key="1">
    <source>
        <dbReference type="SAM" id="Coils"/>
    </source>
</evidence>
<evidence type="ECO:0000313" key="5">
    <source>
        <dbReference type="Proteomes" id="UP001489509"/>
    </source>
</evidence>
<evidence type="ECO:0000256" key="2">
    <source>
        <dbReference type="SAM" id="MobiDB-lite"/>
    </source>
</evidence>
<dbReference type="EMBL" id="JBBMFD010000032">
    <property type="protein sequence ID" value="MEQ2441638.1"/>
    <property type="molecule type" value="Genomic_DNA"/>
</dbReference>
<dbReference type="Proteomes" id="UP001489509">
    <property type="component" value="Unassembled WGS sequence"/>
</dbReference>
<feature type="compositionally biased region" description="Polar residues" evidence="2">
    <location>
        <begin position="288"/>
        <end position="309"/>
    </location>
</feature>
<evidence type="ECO:0000313" key="4">
    <source>
        <dbReference type="EMBL" id="MEQ2441638.1"/>
    </source>
</evidence>
<keyword evidence="3" id="KW-1133">Transmembrane helix</keyword>
<feature type="coiled-coil region" evidence="1">
    <location>
        <begin position="164"/>
        <end position="191"/>
    </location>
</feature>
<feature type="region of interest" description="Disordered" evidence="2">
    <location>
        <begin position="236"/>
        <end position="338"/>
    </location>
</feature>
<keyword evidence="5" id="KW-1185">Reference proteome</keyword>
<reference evidence="4 5" key="1">
    <citation type="submission" date="2024-03" db="EMBL/GenBank/DDBJ databases">
        <title>Human intestinal bacterial collection.</title>
        <authorList>
            <person name="Pauvert C."/>
            <person name="Hitch T.C.A."/>
            <person name="Clavel T."/>
        </authorList>
    </citation>
    <scope>NUCLEOTIDE SEQUENCE [LARGE SCALE GENOMIC DNA]</scope>
    <source>
        <strain evidence="4 5">CLA-JM-H44</strain>
    </source>
</reference>
<sequence length="403" mass="44250">MYTVQDYASLFIEREKITSIPVNVKKIARAKGYIIQTYTHGKTLIDALGLNEHAKRYDSFTCYHKNKCYIFLADGIDKQTEQRLIGHELGHIEMHMSMDPTRVLIGYKDDDDTQDRLEKEADEFGAFIRAPLCLLEAIGVSSILEIMKEANLDRGDASIIAQALLSYRSELTAAEAKLAEYRRTRRAHLRRERSKMMAKIAGVTSITLIICFGVFCLTASVFSGLVLPDLIGDPVSSAASSHEASAPDPVSSVAESSAASQKPADQPPTETEGSQPSSQAPTPPRTQPAVQQPQTHYTQPAAPSSSTPIYTPPASSTVPPVSTPPTPSSMPNTAPVKPEEPLITITPYTRYYWTGGGTKYHLFADCYHIRDSEYQIESGLLADAKAAKKYDLCADCSRRNKKG</sequence>
<feature type="transmembrane region" description="Helical" evidence="3">
    <location>
        <begin position="200"/>
        <end position="227"/>
    </location>
</feature>
<gene>
    <name evidence="4" type="ORF">WMO26_12445</name>
</gene>
<feature type="compositionally biased region" description="Polar residues" evidence="2">
    <location>
        <begin position="268"/>
        <end position="280"/>
    </location>
</feature>
<name>A0ABV1E2U0_9FIRM</name>
<evidence type="ECO:0008006" key="6">
    <source>
        <dbReference type="Google" id="ProtNLM"/>
    </source>
</evidence>
<comment type="caution">
    <text evidence="4">The sequence shown here is derived from an EMBL/GenBank/DDBJ whole genome shotgun (WGS) entry which is preliminary data.</text>
</comment>
<protein>
    <recommendedName>
        <fullName evidence="6">IrrE N-terminal-like domain-containing protein</fullName>
    </recommendedName>
</protein>
<accession>A0ABV1E2U0</accession>
<evidence type="ECO:0000256" key="3">
    <source>
        <dbReference type="SAM" id="Phobius"/>
    </source>
</evidence>
<keyword evidence="3" id="KW-0472">Membrane</keyword>
<organism evidence="4 5">
    <name type="scientific">Solibaculum intestinale</name>
    <dbReference type="NCBI Taxonomy" id="3133165"/>
    <lineage>
        <taxon>Bacteria</taxon>
        <taxon>Bacillati</taxon>
        <taxon>Bacillota</taxon>
        <taxon>Clostridia</taxon>
        <taxon>Eubacteriales</taxon>
        <taxon>Oscillospiraceae</taxon>
        <taxon>Solibaculum</taxon>
    </lineage>
</organism>
<feature type="compositionally biased region" description="Low complexity" evidence="2">
    <location>
        <begin position="236"/>
        <end position="260"/>
    </location>
</feature>
<keyword evidence="3" id="KW-0812">Transmembrane</keyword>
<keyword evidence="1" id="KW-0175">Coiled coil</keyword>
<dbReference type="RefSeq" id="WP_349220847.1">
    <property type="nucleotide sequence ID" value="NZ_JBBMFD010000032.1"/>
</dbReference>